<dbReference type="InterPro" id="IPR050214">
    <property type="entry name" value="Cys_Synth/Cystath_Beta-Synth"/>
</dbReference>
<dbReference type="PANTHER" id="PTHR10314">
    <property type="entry name" value="CYSTATHIONINE BETA-SYNTHASE"/>
    <property type="match status" value="1"/>
</dbReference>
<dbReference type="GO" id="GO:0016740">
    <property type="term" value="F:transferase activity"/>
    <property type="evidence" value="ECO:0007669"/>
    <property type="project" value="UniProtKB-KW"/>
</dbReference>
<comment type="cofactor">
    <cofactor evidence="1">
        <name>pyridoxal 5'-phosphate</name>
        <dbReference type="ChEBI" id="CHEBI:597326"/>
    </cofactor>
</comment>
<organism evidence="8 9">
    <name type="scientific">Aspergillus sclerotiicarbonarius (strain CBS 121057 / IBT 28362)</name>
    <dbReference type="NCBI Taxonomy" id="1448318"/>
    <lineage>
        <taxon>Eukaryota</taxon>
        <taxon>Fungi</taxon>
        <taxon>Dikarya</taxon>
        <taxon>Ascomycota</taxon>
        <taxon>Pezizomycotina</taxon>
        <taxon>Eurotiomycetes</taxon>
        <taxon>Eurotiomycetidae</taxon>
        <taxon>Eurotiales</taxon>
        <taxon>Aspergillaceae</taxon>
        <taxon>Aspergillus</taxon>
        <taxon>Aspergillus subgen. Circumdati</taxon>
    </lineage>
</organism>
<dbReference type="CDD" id="cd01561">
    <property type="entry name" value="CBS_like"/>
    <property type="match status" value="1"/>
</dbReference>
<proteinExistence type="inferred from homology"/>
<dbReference type="EMBL" id="KZ826344">
    <property type="protein sequence ID" value="PYI07094.1"/>
    <property type="molecule type" value="Genomic_DNA"/>
</dbReference>
<dbReference type="Proteomes" id="UP000248423">
    <property type="component" value="Unassembled WGS sequence"/>
</dbReference>
<evidence type="ECO:0000313" key="8">
    <source>
        <dbReference type="EMBL" id="PYI07094.1"/>
    </source>
</evidence>
<evidence type="ECO:0000256" key="2">
    <source>
        <dbReference type="ARBA" id="ARBA00007103"/>
    </source>
</evidence>
<evidence type="ECO:0000256" key="3">
    <source>
        <dbReference type="ARBA" id="ARBA00022605"/>
    </source>
</evidence>
<evidence type="ECO:0000259" key="7">
    <source>
        <dbReference type="Pfam" id="PF00291"/>
    </source>
</evidence>
<reference evidence="8 9" key="1">
    <citation type="submission" date="2018-02" db="EMBL/GenBank/DDBJ databases">
        <title>The genomes of Aspergillus section Nigri reveals drivers in fungal speciation.</title>
        <authorList>
            <consortium name="DOE Joint Genome Institute"/>
            <person name="Vesth T.C."/>
            <person name="Nybo J."/>
            <person name="Theobald S."/>
            <person name="Brandl J."/>
            <person name="Frisvad J.C."/>
            <person name="Nielsen K.F."/>
            <person name="Lyhne E.K."/>
            <person name="Kogle M.E."/>
            <person name="Kuo A."/>
            <person name="Riley R."/>
            <person name="Clum A."/>
            <person name="Nolan M."/>
            <person name="Lipzen A."/>
            <person name="Salamov A."/>
            <person name="Henrissat B."/>
            <person name="Wiebenga A."/>
            <person name="De vries R.P."/>
            <person name="Grigoriev I.V."/>
            <person name="Mortensen U.H."/>
            <person name="Andersen M.R."/>
            <person name="Baker S.E."/>
        </authorList>
    </citation>
    <scope>NUCLEOTIDE SEQUENCE [LARGE SCALE GENOMIC DNA]</scope>
    <source>
        <strain evidence="8 9">CBS 121057</strain>
    </source>
</reference>
<keyword evidence="3" id="KW-0028">Amino-acid biosynthesis</keyword>
<dbReference type="SUPFAM" id="SSF53686">
    <property type="entry name" value="Tryptophan synthase beta subunit-like PLP-dependent enzymes"/>
    <property type="match status" value="1"/>
</dbReference>
<name>A0A319ET54_ASPSB</name>
<dbReference type="VEuPathDB" id="FungiDB:BO78DRAFT_469388"/>
<keyword evidence="4" id="KW-0808">Transferase</keyword>
<dbReference type="AlphaFoldDB" id="A0A319ET54"/>
<evidence type="ECO:0000313" key="9">
    <source>
        <dbReference type="Proteomes" id="UP000248423"/>
    </source>
</evidence>
<evidence type="ECO:0000256" key="6">
    <source>
        <dbReference type="ARBA" id="ARBA00023192"/>
    </source>
</evidence>
<accession>A0A319ET54</accession>
<dbReference type="OrthoDB" id="10259545at2759"/>
<keyword evidence="6" id="KW-0198">Cysteine biosynthesis</keyword>
<evidence type="ECO:0000256" key="5">
    <source>
        <dbReference type="ARBA" id="ARBA00022898"/>
    </source>
</evidence>
<dbReference type="Pfam" id="PF00291">
    <property type="entry name" value="PALP"/>
    <property type="match status" value="1"/>
</dbReference>
<sequence length="313" mass="33079">MTLPPTNNILGAVGHTPVIQLNHVVPPECASIYIKLEFLNPTGSYKDRMAKAIIEEAERHGDLKPGMTIVEATGGSTGSSLAFICAAKKYPFTVISSNAFAVEKLRTMEALGATLDIVPSSEGITPDLFPTMMQRAKSLVAQGEGAYYFADQFNNKDAAVGYEGIGRELLEQFPGGIDAFCGAVGGAGMVMGVSKVLKDKWPGTHVAVLEPATSPVITEGRPGRHGVEGIGIGFVPPHLDRGLYDEACAVEEDEARDMCRRLAREEGLLVGTSTGLNVVAAIALAKRLGPGKTVVTVAVDTGLKYMNGNLFTE</sequence>
<comment type="similarity">
    <text evidence="2">Belongs to the cysteine synthase/cystathionine beta-synthase family.</text>
</comment>
<evidence type="ECO:0000256" key="1">
    <source>
        <dbReference type="ARBA" id="ARBA00001933"/>
    </source>
</evidence>
<evidence type="ECO:0000256" key="4">
    <source>
        <dbReference type="ARBA" id="ARBA00022679"/>
    </source>
</evidence>
<keyword evidence="9" id="KW-1185">Reference proteome</keyword>
<protein>
    <submittedName>
        <fullName evidence="8">Pyridoxal phosphate-dependent enzyme, beta subunit</fullName>
    </submittedName>
</protein>
<dbReference type="InterPro" id="IPR036052">
    <property type="entry name" value="TrpB-like_PALP_sf"/>
</dbReference>
<dbReference type="InterPro" id="IPR001926">
    <property type="entry name" value="TrpB-like_PALP"/>
</dbReference>
<dbReference type="FunFam" id="3.40.50.1100:FF:000006">
    <property type="entry name" value="Cysteine synthase"/>
    <property type="match status" value="1"/>
</dbReference>
<dbReference type="GO" id="GO:0019344">
    <property type="term" value="P:cysteine biosynthetic process"/>
    <property type="evidence" value="ECO:0007669"/>
    <property type="project" value="UniProtKB-KW"/>
</dbReference>
<keyword evidence="5" id="KW-0663">Pyridoxal phosphate</keyword>
<feature type="domain" description="Tryptophan synthase beta chain-like PALP" evidence="7">
    <location>
        <begin position="10"/>
        <end position="298"/>
    </location>
</feature>
<gene>
    <name evidence="8" type="ORF">BO78DRAFT_469388</name>
</gene>
<dbReference type="Gene3D" id="3.40.50.1100">
    <property type="match status" value="2"/>
</dbReference>
<dbReference type="STRING" id="1448318.A0A319ET54"/>